<gene>
    <name evidence="1" type="ORF">MYF79_26250</name>
</gene>
<sequence>MKKVFRDGMLVISTLASIVSCSKESQSNVHPKTEMEFYAGMSLYADYHDEGLDFVYEQFIASDNGRINEGLNEFGIIQQPPNPNGPPTLAAPIPQYTIQFMKTKLNLNMDSLSKVSPGIIEDSLDVKVFLFDHNRYWVSDYMKYVYRKAFSTRLATSINNFQVAIESNVDTLKINTQGENIINSTLPYLSDTLEKVILVTMIRVGINSAGYWQRNRSKWESLANSYYGYNARGPGIDWKDVIFSDIIGAGGGAVKGAWVGFTGGTVAIPGVGTVGGTAVGGLVGMMGGAIVGSAGGAFWNYVKKAIDWNTTNIPIALQIAGIESGDPYIKLMIAERQLQSLPPLQP</sequence>
<evidence type="ECO:0008006" key="3">
    <source>
        <dbReference type="Google" id="ProtNLM"/>
    </source>
</evidence>
<reference evidence="1 2" key="1">
    <citation type="submission" date="2022-04" db="EMBL/GenBank/DDBJ databases">
        <title>The arsenic-methylating capacity of Chitinophaga filiformis YT5 during chitin decomposition.</title>
        <authorList>
            <person name="Chen G."/>
            <person name="Liang Y."/>
        </authorList>
    </citation>
    <scope>NUCLEOTIDE SEQUENCE [LARGE SCALE GENOMIC DNA]</scope>
    <source>
        <strain evidence="1 2">YT5</strain>
    </source>
</reference>
<proteinExistence type="predicted"/>
<name>A0ABY4I161_CHIFI</name>
<evidence type="ECO:0000313" key="2">
    <source>
        <dbReference type="Proteomes" id="UP000830198"/>
    </source>
</evidence>
<dbReference type="RefSeq" id="WP_247810855.1">
    <property type="nucleotide sequence ID" value="NZ_CP095855.1"/>
</dbReference>
<dbReference type="PROSITE" id="PS51257">
    <property type="entry name" value="PROKAR_LIPOPROTEIN"/>
    <property type="match status" value="1"/>
</dbReference>
<dbReference type="EMBL" id="CP095855">
    <property type="protein sequence ID" value="UPK68461.1"/>
    <property type="molecule type" value="Genomic_DNA"/>
</dbReference>
<evidence type="ECO:0000313" key="1">
    <source>
        <dbReference type="EMBL" id="UPK68461.1"/>
    </source>
</evidence>
<keyword evidence="2" id="KW-1185">Reference proteome</keyword>
<accession>A0ABY4I161</accession>
<protein>
    <recommendedName>
        <fullName evidence="3">Glycine zipper</fullName>
    </recommendedName>
</protein>
<dbReference type="Proteomes" id="UP000830198">
    <property type="component" value="Chromosome"/>
</dbReference>
<organism evidence="1 2">
    <name type="scientific">Chitinophaga filiformis</name>
    <name type="common">Myxococcus filiformis</name>
    <name type="synonym">Flexibacter filiformis</name>
    <dbReference type="NCBI Taxonomy" id="104663"/>
    <lineage>
        <taxon>Bacteria</taxon>
        <taxon>Pseudomonadati</taxon>
        <taxon>Bacteroidota</taxon>
        <taxon>Chitinophagia</taxon>
        <taxon>Chitinophagales</taxon>
        <taxon>Chitinophagaceae</taxon>
        <taxon>Chitinophaga</taxon>
    </lineage>
</organism>